<feature type="compositionally biased region" description="Low complexity" evidence="6">
    <location>
        <begin position="229"/>
        <end position="241"/>
    </location>
</feature>
<protein>
    <submittedName>
        <fullName evidence="8">Protein disabled</fullName>
    </submittedName>
</protein>
<dbReference type="CDD" id="cd01215">
    <property type="entry name" value="PTB_Dab"/>
    <property type="match status" value="1"/>
</dbReference>
<dbReference type="PANTHER" id="PTHR47695:SF3">
    <property type="entry name" value="PID DOMAIN-CONTAINING PROTEIN"/>
    <property type="match status" value="1"/>
</dbReference>
<feature type="domain" description="PID" evidence="7">
    <location>
        <begin position="17"/>
        <end position="179"/>
    </location>
</feature>
<dbReference type="InterPro" id="IPR011993">
    <property type="entry name" value="PH-like_dom_sf"/>
</dbReference>
<feature type="compositionally biased region" description="Low complexity" evidence="6">
    <location>
        <begin position="666"/>
        <end position="700"/>
    </location>
</feature>
<dbReference type="EMBL" id="BMAT01011855">
    <property type="protein sequence ID" value="GFR80450.1"/>
    <property type="molecule type" value="Genomic_DNA"/>
</dbReference>
<feature type="compositionally biased region" description="Low complexity" evidence="6">
    <location>
        <begin position="356"/>
        <end position="368"/>
    </location>
</feature>
<feature type="region of interest" description="Disordered" evidence="6">
    <location>
        <begin position="967"/>
        <end position="1021"/>
    </location>
</feature>
<evidence type="ECO:0000313" key="9">
    <source>
        <dbReference type="Proteomes" id="UP000762676"/>
    </source>
</evidence>
<name>A0AAV4G7A3_9GAST</name>
<feature type="compositionally biased region" description="Polar residues" evidence="6">
    <location>
        <begin position="728"/>
        <end position="744"/>
    </location>
</feature>
<feature type="region of interest" description="Disordered" evidence="6">
    <location>
        <begin position="190"/>
        <end position="241"/>
    </location>
</feature>
<evidence type="ECO:0000256" key="1">
    <source>
        <dbReference type="ARBA" id="ARBA00004496"/>
    </source>
</evidence>
<feature type="region of interest" description="Disordered" evidence="6">
    <location>
        <begin position="411"/>
        <end position="444"/>
    </location>
</feature>
<dbReference type="SMART" id="SM00462">
    <property type="entry name" value="PTB"/>
    <property type="match status" value="1"/>
</dbReference>
<reference evidence="8 9" key="1">
    <citation type="journal article" date="2021" name="Elife">
        <title>Chloroplast acquisition without the gene transfer in kleptoplastic sea slugs, Plakobranchus ocellatus.</title>
        <authorList>
            <person name="Maeda T."/>
            <person name="Takahashi S."/>
            <person name="Yoshida T."/>
            <person name="Shimamura S."/>
            <person name="Takaki Y."/>
            <person name="Nagai Y."/>
            <person name="Toyoda A."/>
            <person name="Suzuki Y."/>
            <person name="Arimoto A."/>
            <person name="Ishii H."/>
            <person name="Satoh N."/>
            <person name="Nishiyama T."/>
            <person name="Hasebe M."/>
            <person name="Maruyama T."/>
            <person name="Minagawa J."/>
            <person name="Obokata J."/>
            <person name="Shigenobu S."/>
        </authorList>
    </citation>
    <scope>NUCLEOTIDE SEQUENCE [LARGE SCALE GENOMIC DNA]</scope>
</reference>
<dbReference type="GO" id="GO:0005737">
    <property type="term" value="C:cytoplasm"/>
    <property type="evidence" value="ECO:0007669"/>
    <property type="project" value="UniProtKB-SubCell"/>
</dbReference>
<feature type="compositionally biased region" description="Basic and acidic residues" evidence="6">
    <location>
        <begin position="497"/>
        <end position="539"/>
    </location>
</feature>
<feature type="region of interest" description="Disordered" evidence="6">
    <location>
        <begin position="841"/>
        <end position="933"/>
    </location>
</feature>
<dbReference type="Proteomes" id="UP000762676">
    <property type="component" value="Unassembled WGS sequence"/>
</dbReference>
<keyword evidence="4" id="KW-0597">Phosphoprotein</keyword>
<feature type="compositionally biased region" description="Pro residues" evidence="6">
    <location>
        <begin position="653"/>
        <end position="665"/>
    </location>
</feature>
<feature type="compositionally biased region" description="Low complexity" evidence="6">
    <location>
        <begin position="984"/>
        <end position="998"/>
    </location>
</feature>
<feature type="compositionally biased region" description="Polar residues" evidence="6">
    <location>
        <begin position="190"/>
        <end position="221"/>
    </location>
</feature>
<dbReference type="PANTHER" id="PTHR47695">
    <property type="entry name" value="PID DOMAIN-CONTAINING PROTEIN"/>
    <property type="match status" value="1"/>
</dbReference>
<feature type="compositionally biased region" description="Polar residues" evidence="6">
    <location>
        <begin position="1008"/>
        <end position="1021"/>
    </location>
</feature>
<evidence type="ECO:0000256" key="6">
    <source>
        <dbReference type="SAM" id="MobiDB-lite"/>
    </source>
</evidence>
<dbReference type="Pfam" id="PF00640">
    <property type="entry name" value="PID"/>
    <property type="match status" value="1"/>
</dbReference>
<evidence type="ECO:0000313" key="8">
    <source>
        <dbReference type="EMBL" id="GFR80450.1"/>
    </source>
</evidence>
<dbReference type="AlphaFoldDB" id="A0AAV4G7A3"/>
<comment type="caution">
    <text evidence="8">The sequence shown here is derived from an EMBL/GenBank/DDBJ whole genome shotgun (WGS) entry which is preliminary data.</text>
</comment>
<feature type="compositionally biased region" description="Low complexity" evidence="6">
    <location>
        <begin position="432"/>
        <end position="442"/>
    </location>
</feature>
<sequence>MSTKAKKDEVDVSRFEGNGLSFKAKLIGVEDVPEARGDQMCQDALLKLKNSVRVSGEHKQKIFVNVTLEGLKIVDAISLGEKQNKKKNDPKSPKPGEDNADSAQEADGSVLHSHAVHRISFISRDTTDSRAFGYIYGETDDTHKFYAIKTAAAAEQLVYTIRDLFQAVYDMKKKEMEDAKQKLEQGDITANITSPSEEGNSQTPGNGSTSGTGQTPLTSPNAEGENIYQVPPNNAPVQPQPQAEQVANLLDLEDQTEHILKGIEQIKNLEFDSIAEDPKSPTSPVSPTSPLVSMAGPGAPFADPWGMPAASNTPAAPTSSSSSALGDLAGLQTSTFPSMPGGMQPGGMQPGGMQPGGMQPFPGTAFPGQAGGFGAAPGFGPSGLPVTTDPFANDPFSMNAQQRPAVPPAGGFPASNPFGGGGGGFPPQQLYGAPPRGMMPGAPGVPGVPGAAGAPGFMGQPGFGQPAAVGMAPNPFGMGFGQVPAAPQQANFFGEAKEDSNLLQPMRKDDGSTQREDAADKAPKKLRDDPFGDLLDIKKTPGSSSDSPKDLFAKANKVEKKSMNALKAQVGNTSLFDSEPFGSSHSPDGDKTRGLLPSHSEDPFDTSHIPPTLSEPPKSSPPAQPICVADNTPPPVPKRPVIPVAKEANKPTLSPPVLLPPPHPSPRSSKLSHSSFSSSSSISSTSSSPSLSSKSQHQPPSAKPPPLPKRTPADGASPSKTCDIDDVNTPSLNLALSTGLSAQNSDMLPSPDEPPPPLPNISYAASAPPPPPRPSSSFPASTRQFDLSGRSDKPSNSALLPSQAAAEKDFEVKFDDDDLFSSALESLNNATKTDKRAELLFSKDMSSESDKTSTLQREPENLSPKAAPRDPADPFSPSLSLLKSKSRPRAVLSPRKQAADPFSIPPPSGKTKTQVTISKTDEAPTATGAVDPFTMPVHLTPGFKAEAKFGNDPFDDSFTEVLHGKQAENSWDPFSPSLNTSDRVNSSNSKSPAASVSSDPFGAPAQPVNGNTSANQGSLFD</sequence>
<keyword evidence="9" id="KW-1185">Reference proteome</keyword>
<feature type="compositionally biased region" description="Low complexity" evidence="6">
    <location>
        <begin position="308"/>
        <end position="324"/>
    </location>
</feature>
<organism evidence="8 9">
    <name type="scientific">Elysia marginata</name>
    <dbReference type="NCBI Taxonomy" id="1093978"/>
    <lineage>
        <taxon>Eukaryota</taxon>
        <taxon>Metazoa</taxon>
        <taxon>Spiralia</taxon>
        <taxon>Lophotrochozoa</taxon>
        <taxon>Mollusca</taxon>
        <taxon>Gastropoda</taxon>
        <taxon>Heterobranchia</taxon>
        <taxon>Euthyneura</taxon>
        <taxon>Panpulmonata</taxon>
        <taxon>Sacoglossa</taxon>
        <taxon>Placobranchoidea</taxon>
        <taxon>Plakobranchidae</taxon>
        <taxon>Elysia</taxon>
    </lineage>
</organism>
<comment type="subcellular location">
    <subcellularLocation>
        <location evidence="1">Cytoplasm</location>
    </subcellularLocation>
</comment>
<dbReference type="InterPro" id="IPR048561">
    <property type="entry name" value="Dab_PTB"/>
</dbReference>
<feature type="region of interest" description="Disordered" evidence="6">
    <location>
        <begin position="82"/>
        <end position="106"/>
    </location>
</feature>
<feature type="region of interest" description="Disordered" evidence="6">
    <location>
        <begin position="497"/>
        <end position="555"/>
    </location>
</feature>
<accession>A0AAV4G7A3</accession>
<feature type="region of interest" description="Disordered" evidence="6">
    <location>
        <begin position="570"/>
        <end position="804"/>
    </location>
</feature>
<keyword evidence="2" id="KW-0217">Developmental protein</keyword>
<dbReference type="SUPFAM" id="SSF50729">
    <property type="entry name" value="PH domain-like"/>
    <property type="match status" value="1"/>
</dbReference>
<keyword evidence="5" id="KW-0221">Differentiation</keyword>
<feature type="compositionally biased region" description="Gly residues" evidence="6">
    <location>
        <begin position="369"/>
        <end position="381"/>
    </location>
</feature>
<feature type="compositionally biased region" description="Polar residues" evidence="6">
    <location>
        <begin position="570"/>
        <end position="586"/>
    </location>
</feature>
<evidence type="ECO:0000259" key="7">
    <source>
        <dbReference type="PROSITE" id="PS01179"/>
    </source>
</evidence>
<dbReference type="InterPro" id="IPR006020">
    <property type="entry name" value="PTB/PI_dom"/>
</dbReference>
<feature type="compositionally biased region" description="Basic and acidic residues" evidence="6">
    <location>
        <begin position="82"/>
        <end position="97"/>
    </location>
</feature>
<evidence type="ECO:0000256" key="3">
    <source>
        <dbReference type="ARBA" id="ARBA00022490"/>
    </source>
</evidence>
<dbReference type="Gene3D" id="2.30.29.30">
    <property type="entry name" value="Pleckstrin-homology domain (PH domain)/Phosphotyrosine-binding domain (PTB)"/>
    <property type="match status" value="1"/>
</dbReference>
<proteinExistence type="predicted"/>
<dbReference type="GO" id="GO:0030154">
    <property type="term" value="P:cell differentiation"/>
    <property type="evidence" value="ECO:0007669"/>
    <property type="project" value="UniProtKB-KW"/>
</dbReference>
<evidence type="ECO:0000256" key="5">
    <source>
        <dbReference type="ARBA" id="ARBA00022782"/>
    </source>
</evidence>
<keyword evidence="3" id="KW-0963">Cytoplasm</keyword>
<feature type="region of interest" description="Disordered" evidence="6">
    <location>
        <begin position="275"/>
        <end position="393"/>
    </location>
</feature>
<evidence type="ECO:0000256" key="4">
    <source>
        <dbReference type="ARBA" id="ARBA00022553"/>
    </source>
</evidence>
<feature type="compositionally biased region" description="Gly residues" evidence="6">
    <location>
        <begin position="343"/>
        <end position="355"/>
    </location>
</feature>
<feature type="compositionally biased region" description="Low complexity" evidence="6">
    <location>
        <begin position="280"/>
        <end position="293"/>
    </location>
</feature>
<dbReference type="PROSITE" id="PS01179">
    <property type="entry name" value="PID"/>
    <property type="match status" value="1"/>
</dbReference>
<evidence type="ECO:0000256" key="2">
    <source>
        <dbReference type="ARBA" id="ARBA00022473"/>
    </source>
</evidence>
<gene>
    <name evidence="8" type="ORF">ElyMa_005898200</name>
</gene>